<dbReference type="Proteomes" id="UP000243518">
    <property type="component" value="Unassembled WGS sequence"/>
</dbReference>
<feature type="domain" description="Methyltransferase" evidence="1">
    <location>
        <begin position="45"/>
        <end position="135"/>
    </location>
</feature>
<evidence type="ECO:0000313" key="3">
    <source>
        <dbReference type="Proteomes" id="UP000243518"/>
    </source>
</evidence>
<dbReference type="GO" id="GO:0008168">
    <property type="term" value="F:methyltransferase activity"/>
    <property type="evidence" value="ECO:0007669"/>
    <property type="project" value="UniProtKB-KW"/>
</dbReference>
<evidence type="ECO:0000313" key="2">
    <source>
        <dbReference type="EMBL" id="SEF72846.1"/>
    </source>
</evidence>
<dbReference type="InterPro" id="IPR029063">
    <property type="entry name" value="SAM-dependent_MTases_sf"/>
</dbReference>
<sequence length="247" mass="27667">MSHNAIYTDLSGYYDLMCADIDYQAQGQCVQRIHQLFGNGGKRHLDLACGTGPHVRHFLDAGFQSSGLDINQPMLDLAQQRCPEATLSLQDMCGFQVDQPLDLVTCFLYSIHYSGSIERLRACLDSVHAALADGGVFCFNAVDKRRIDNRAWVSHNAGHVDELLSFSSGWYYSGEGASQLLKLRVERMGSDGRQVWSDEHPMVAVCFAELQELLQTGFEVQVLEHDYERILPWDQASGNALFVCVKR</sequence>
<gene>
    <name evidence="2" type="ORF">SAMN05216586_101789</name>
</gene>
<keyword evidence="3" id="KW-1185">Reference proteome</keyword>
<name>A0AAQ1G689_9GAMM</name>
<organism evidence="2 3">
    <name type="scientific">Halopseudomonas aestusnigri</name>
    <dbReference type="NCBI Taxonomy" id="857252"/>
    <lineage>
        <taxon>Bacteria</taxon>
        <taxon>Pseudomonadati</taxon>
        <taxon>Pseudomonadota</taxon>
        <taxon>Gammaproteobacteria</taxon>
        <taxon>Pseudomonadales</taxon>
        <taxon>Pseudomonadaceae</taxon>
        <taxon>Halopseudomonas</taxon>
    </lineage>
</organism>
<dbReference type="AlphaFoldDB" id="A0AAQ1G689"/>
<dbReference type="Pfam" id="PF13649">
    <property type="entry name" value="Methyltransf_25"/>
    <property type="match status" value="1"/>
</dbReference>
<dbReference type="InterPro" id="IPR041698">
    <property type="entry name" value="Methyltransf_25"/>
</dbReference>
<dbReference type="Gene3D" id="3.40.50.150">
    <property type="entry name" value="Vaccinia Virus protein VP39"/>
    <property type="match status" value="1"/>
</dbReference>
<dbReference type="RefSeq" id="WP_088273859.1">
    <property type="nucleotide sequence ID" value="NZ_FNVE01000001.1"/>
</dbReference>
<proteinExistence type="predicted"/>
<dbReference type="CDD" id="cd02440">
    <property type="entry name" value="AdoMet_MTases"/>
    <property type="match status" value="1"/>
</dbReference>
<dbReference type="GO" id="GO:0032259">
    <property type="term" value="P:methylation"/>
    <property type="evidence" value="ECO:0007669"/>
    <property type="project" value="UniProtKB-KW"/>
</dbReference>
<dbReference type="Gene3D" id="2.20.130.10">
    <property type="entry name" value="CAC2371-like domains"/>
    <property type="match status" value="1"/>
</dbReference>
<accession>A0AAQ1G689</accession>
<reference evidence="2 3" key="1">
    <citation type="submission" date="2016-10" db="EMBL/GenBank/DDBJ databases">
        <authorList>
            <person name="Varghese N."/>
            <person name="Submissions S."/>
        </authorList>
    </citation>
    <scope>NUCLEOTIDE SEQUENCE [LARGE SCALE GENOMIC DNA]</scope>
    <source>
        <strain evidence="2 3">CECT 8317</strain>
    </source>
</reference>
<keyword evidence="2" id="KW-0489">Methyltransferase</keyword>
<dbReference type="EMBL" id="FNVE01000001">
    <property type="protein sequence ID" value="SEF72846.1"/>
    <property type="molecule type" value="Genomic_DNA"/>
</dbReference>
<evidence type="ECO:0000259" key="1">
    <source>
        <dbReference type="Pfam" id="PF13649"/>
    </source>
</evidence>
<keyword evidence="2" id="KW-0808">Transferase</keyword>
<protein>
    <submittedName>
        <fullName evidence="2">Methyltransferase domain-containing protein</fullName>
    </submittedName>
</protein>
<dbReference type="SUPFAM" id="SSF53335">
    <property type="entry name" value="S-adenosyl-L-methionine-dependent methyltransferases"/>
    <property type="match status" value="1"/>
</dbReference>
<comment type="caution">
    <text evidence="2">The sequence shown here is derived from an EMBL/GenBank/DDBJ whole genome shotgun (WGS) entry which is preliminary data.</text>
</comment>